<feature type="transmembrane region" description="Helical" evidence="1">
    <location>
        <begin position="212"/>
        <end position="232"/>
    </location>
</feature>
<protein>
    <submittedName>
        <fullName evidence="2">Uncharacterized protein</fullName>
    </submittedName>
</protein>
<feature type="transmembrane region" description="Helical" evidence="1">
    <location>
        <begin position="238"/>
        <end position="257"/>
    </location>
</feature>
<evidence type="ECO:0000313" key="2">
    <source>
        <dbReference type="EMBL" id="MCO4293940.1"/>
    </source>
</evidence>
<feature type="transmembrane region" description="Helical" evidence="1">
    <location>
        <begin position="379"/>
        <end position="397"/>
    </location>
</feature>
<gene>
    <name evidence="2" type="ORF">NF867_13830</name>
</gene>
<evidence type="ECO:0000313" key="3">
    <source>
        <dbReference type="Proteomes" id="UP001155182"/>
    </source>
</evidence>
<name>A0A9X2F482_9SPHI</name>
<keyword evidence="1" id="KW-0472">Membrane</keyword>
<proteinExistence type="predicted"/>
<keyword evidence="1" id="KW-1133">Transmembrane helix</keyword>
<dbReference type="EMBL" id="JAMWYS010000050">
    <property type="protein sequence ID" value="MCO4293940.1"/>
    <property type="molecule type" value="Genomic_DNA"/>
</dbReference>
<organism evidence="2 3">
    <name type="scientific">Solitalea agri</name>
    <dbReference type="NCBI Taxonomy" id="2953739"/>
    <lineage>
        <taxon>Bacteria</taxon>
        <taxon>Pseudomonadati</taxon>
        <taxon>Bacteroidota</taxon>
        <taxon>Sphingobacteriia</taxon>
        <taxon>Sphingobacteriales</taxon>
        <taxon>Sphingobacteriaceae</taxon>
        <taxon>Solitalea</taxon>
    </lineage>
</organism>
<dbReference type="Proteomes" id="UP001155182">
    <property type="component" value="Unassembled WGS sequence"/>
</dbReference>
<keyword evidence="3" id="KW-1185">Reference proteome</keyword>
<feature type="transmembrane region" description="Helical" evidence="1">
    <location>
        <begin position="81"/>
        <end position="99"/>
    </location>
</feature>
<feature type="transmembrane region" description="Helical" evidence="1">
    <location>
        <begin position="310"/>
        <end position="332"/>
    </location>
</feature>
<dbReference type="RefSeq" id="WP_252588667.1">
    <property type="nucleotide sequence ID" value="NZ_JAMWYS010000050.1"/>
</dbReference>
<sequence length="401" mass="45466">MPLLNLQKYFRIALFNFFILSLVGLLLRWLMISPIKGLNYQYILHAHSHFAFSGWAFMALMLALSHCFIPAKLFEQKNFKNLIWLTVFTAYGMLLSFPFKGYFVVSIAFSTLFIGVNAWFIVFFFKATYNNPKTLSLKTAQLGLIFLGLSSIGPFTLGPIIANGLSGSPFYYNAIYFYLHFQYNGWLCLGVLSLLINLVEKKGFIFPPISSKLIYSLLLISVLLTYSLSLLWNKPPALAYVIGGLGALLQCFALLFLFKTFQWRILFSLPRLQKTLLLLGVLAFTLKASMQLLSALPYFADLATQIRHLIIGYLHMVFLGCFSCLVLFYSIYNKLILVSKPFSTAAYLFIAGIIITELLLFGGSLLMNSKSYIPHFQHILILASAILPPALFGLWFYSKKE</sequence>
<reference evidence="2" key="1">
    <citation type="submission" date="2022-06" db="EMBL/GenBank/DDBJ databases">
        <title>Solitalea sp. MAHUQ-68 isolated from rhizospheric soil.</title>
        <authorList>
            <person name="Huq M.A."/>
        </authorList>
    </citation>
    <scope>NUCLEOTIDE SEQUENCE</scope>
    <source>
        <strain evidence="2">MAHUQ-68</strain>
    </source>
</reference>
<evidence type="ECO:0000256" key="1">
    <source>
        <dbReference type="SAM" id="Phobius"/>
    </source>
</evidence>
<dbReference type="AlphaFoldDB" id="A0A9X2F482"/>
<feature type="transmembrane region" description="Helical" evidence="1">
    <location>
        <begin position="139"/>
        <end position="161"/>
    </location>
</feature>
<feature type="transmembrane region" description="Helical" evidence="1">
    <location>
        <begin position="12"/>
        <end position="30"/>
    </location>
</feature>
<feature type="transmembrane region" description="Helical" evidence="1">
    <location>
        <begin position="277"/>
        <end position="298"/>
    </location>
</feature>
<keyword evidence="1" id="KW-0812">Transmembrane</keyword>
<feature type="transmembrane region" description="Helical" evidence="1">
    <location>
        <begin position="105"/>
        <end position="127"/>
    </location>
</feature>
<comment type="caution">
    <text evidence="2">The sequence shown here is derived from an EMBL/GenBank/DDBJ whole genome shotgun (WGS) entry which is preliminary data.</text>
</comment>
<accession>A0A9X2F482</accession>
<feature type="transmembrane region" description="Helical" evidence="1">
    <location>
        <begin position="181"/>
        <end position="200"/>
    </location>
</feature>
<feature type="transmembrane region" description="Helical" evidence="1">
    <location>
        <begin position="50"/>
        <end position="69"/>
    </location>
</feature>
<feature type="transmembrane region" description="Helical" evidence="1">
    <location>
        <begin position="344"/>
        <end position="367"/>
    </location>
</feature>